<dbReference type="GO" id="GO:0098662">
    <property type="term" value="P:inorganic cation transmembrane transport"/>
    <property type="evidence" value="ECO:0007669"/>
    <property type="project" value="TreeGrafter"/>
</dbReference>
<dbReference type="PANTHER" id="PTHR31102">
    <property type="match status" value="1"/>
</dbReference>
<sequence length="98" mass="10921">MTWTTVFFSCALIAIGVLIRFLSGIILSLCSGFTIREQFFIALSLVPKATVQAALGPSIIAMSEGFPQFSKEAEMVLIYLKIIINIKYHEDVEIKEFS</sequence>
<keyword evidence="2" id="KW-1133">Transmembrane helix</keyword>
<keyword evidence="2" id="KW-0472">Membrane</keyword>
<organism evidence="3 4">
    <name type="scientific">Heterorhabditis bacteriophora</name>
    <name type="common">Entomopathogenic nematode worm</name>
    <dbReference type="NCBI Taxonomy" id="37862"/>
    <lineage>
        <taxon>Eukaryota</taxon>
        <taxon>Metazoa</taxon>
        <taxon>Ecdysozoa</taxon>
        <taxon>Nematoda</taxon>
        <taxon>Chromadorea</taxon>
        <taxon>Rhabditida</taxon>
        <taxon>Rhabditina</taxon>
        <taxon>Rhabditomorpha</taxon>
        <taxon>Strongyloidea</taxon>
        <taxon>Heterorhabditidae</taxon>
        <taxon>Heterorhabditis</taxon>
    </lineage>
</organism>
<keyword evidence="2" id="KW-0812">Transmembrane</keyword>
<reference evidence="4" key="1">
    <citation type="submission" date="2016-11" db="UniProtKB">
        <authorList>
            <consortium name="WormBaseParasite"/>
        </authorList>
    </citation>
    <scope>IDENTIFICATION</scope>
</reference>
<comment type="similarity">
    <text evidence="1">Belongs to the monovalent cation:proton antiporter 1 (CPA1) transporter (TC 2.A.36) family.</text>
</comment>
<dbReference type="AlphaFoldDB" id="A0A1I7W9G1"/>
<dbReference type="InterPro" id="IPR051843">
    <property type="entry name" value="CPA1_transporter"/>
</dbReference>
<accession>A0A1I7W9G1</accession>
<evidence type="ECO:0000313" key="4">
    <source>
        <dbReference type="WBParaSite" id="Hba_01296"/>
    </source>
</evidence>
<feature type="transmembrane region" description="Helical" evidence="2">
    <location>
        <begin position="6"/>
        <end position="30"/>
    </location>
</feature>
<protein>
    <submittedName>
        <fullName evidence="4">Na_H_Exchanger domain-containing protein</fullName>
    </submittedName>
</protein>
<name>A0A1I7W9G1_HETBA</name>
<dbReference type="PANTHER" id="PTHR31102:SF1">
    <property type="entry name" value="CATION_H+ EXCHANGER DOMAIN-CONTAINING PROTEIN"/>
    <property type="match status" value="1"/>
</dbReference>
<dbReference type="WBParaSite" id="Hba_01296">
    <property type="protein sequence ID" value="Hba_01296"/>
    <property type="gene ID" value="Hba_01296"/>
</dbReference>
<proteinExistence type="inferred from homology"/>
<evidence type="ECO:0000313" key="3">
    <source>
        <dbReference type="Proteomes" id="UP000095283"/>
    </source>
</evidence>
<evidence type="ECO:0000256" key="2">
    <source>
        <dbReference type="SAM" id="Phobius"/>
    </source>
</evidence>
<dbReference type="Proteomes" id="UP000095283">
    <property type="component" value="Unplaced"/>
</dbReference>
<evidence type="ECO:0000256" key="1">
    <source>
        <dbReference type="ARBA" id="ARBA00007367"/>
    </source>
</evidence>
<keyword evidence="3" id="KW-1185">Reference proteome</keyword>